<evidence type="ECO:0000313" key="1">
    <source>
        <dbReference type="EMBL" id="KAG5607055.1"/>
    </source>
</evidence>
<name>A0A9J5Z582_SOLCO</name>
<organism evidence="1 2">
    <name type="scientific">Solanum commersonii</name>
    <name type="common">Commerson's wild potato</name>
    <name type="synonym">Commerson's nightshade</name>
    <dbReference type="NCBI Taxonomy" id="4109"/>
    <lineage>
        <taxon>Eukaryota</taxon>
        <taxon>Viridiplantae</taxon>
        <taxon>Streptophyta</taxon>
        <taxon>Embryophyta</taxon>
        <taxon>Tracheophyta</taxon>
        <taxon>Spermatophyta</taxon>
        <taxon>Magnoliopsida</taxon>
        <taxon>eudicotyledons</taxon>
        <taxon>Gunneridae</taxon>
        <taxon>Pentapetalae</taxon>
        <taxon>asterids</taxon>
        <taxon>lamiids</taxon>
        <taxon>Solanales</taxon>
        <taxon>Solanaceae</taxon>
        <taxon>Solanoideae</taxon>
        <taxon>Solaneae</taxon>
        <taxon>Solanum</taxon>
    </lineage>
</organism>
<evidence type="ECO:0000313" key="2">
    <source>
        <dbReference type="Proteomes" id="UP000824120"/>
    </source>
</evidence>
<dbReference type="AlphaFoldDB" id="A0A9J5Z582"/>
<reference evidence="1 2" key="1">
    <citation type="submission" date="2020-09" db="EMBL/GenBank/DDBJ databases">
        <title>De no assembly of potato wild relative species, Solanum commersonii.</title>
        <authorList>
            <person name="Cho K."/>
        </authorList>
    </citation>
    <scope>NUCLEOTIDE SEQUENCE [LARGE SCALE GENOMIC DNA]</scope>
    <source>
        <strain evidence="1">LZ3.2</strain>
        <tissue evidence="1">Leaf</tissue>
    </source>
</reference>
<keyword evidence="2" id="KW-1185">Reference proteome</keyword>
<dbReference type="EMBL" id="JACXVP010000005">
    <property type="protein sequence ID" value="KAG5607055.1"/>
    <property type="molecule type" value="Genomic_DNA"/>
</dbReference>
<accession>A0A9J5Z582</accession>
<proteinExistence type="predicted"/>
<dbReference type="Proteomes" id="UP000824120">
    <property type="component" value="Chromosome 5"/>
</dbReference>
<sequence length="62" mass="7151">MHSLTCTWLRSCLKMLKAPIKVAGTTSYRPMQSRNFHDAAVAYKLYGGNANFNFPHRYNKQD</sequence>
<protein>
    <submittedName>
        <fullName evidence="1">Uncharacterized protein</fullName>
    </submittedName>
</protein>
<comment type="caution">
    <text evidence="1">The sequence shown here is derived from an EMBL/GenBank/DDBJ whole genome shotgun (WGS) entry which is preliminary data.</text>
</comment>
<gene>
    <name evidence="1" type="ORF">H5410_028547</name>
</gene>